<sequence length="238" mass="25745">MPRCPAGHDSAAPDFCDVCGIRMAPPRPARRAGPEEGPPCPNCSTPRTGRFCEECGHDFSLDDATQPDGRLPAIRPEPPRPPAEGRSTPSAPGEGPGESRPSVPGLWRAVITADPAFYQAMADRGMLDPRRLAFPAQTPRRRVPLNRPEIHIGRRSRRRGIVPEIDLAGPPEDVAVSHRHAVLLARPGGAWVIVDLGAVNGTTINGTDNPIEPHREYEVHDGDRVYVGAWTVITLQKG</sequence>
<dbReference type="AlphaFoldDB" id="A0A7W8VFG4"/>
<dbReference type="Pfam" id="PF00498">
    <property type="entry name" value="FHA"/>
    <property type="match status" value="1"/>
</dbReference>
<dbReference type="Gene3D" id="2.60.200.20">
    <property type="match status" value="1"/>
</dbReference>
<organism evidence="4 5">
    <name type="scientific">Nocardiopsis composta</name>
    <dbReference type="NCBI Taxonomy" id="157465"/>
    <lineage>
        <taxon>Bacteria</taxon>
        <taxon>Bacillati</taxon>
        <taxon>Actinomycetota</taxon>
        <taxon>Actinomycetes</taxon>
        <taxon>Streptosporangiales</taxon>
        <taxon>Nocardiopsidaceae</taxon>
        <taxon>Nocardiopsis</taxon>
    </lineage>
</organism>
<evidence type="ECO:0000313" key="5">
    <source>
        <dbReference type="Proteomes" id="UP000572635"/>
    </source>
</evidence>
<accession>A0A7W8VFG4</accession>
<evidence type="ECO:0000256" key="1">
    <source>
        <dbReference type="ARBA" id="ARBA00022553"/>
    </source>
</evidence>
<keyword evidence="1" id="KW-0597">Phosphoprotein</keyword>
<dbReference type="InterPro" id="IPR050923">
    <property type="entry name" value="Cell_Proc_Reg/RNA_Proc"/>
</dbReference>
<feature type="domain" description="FHA" evidence="3">
    <location>
        <begin position="150"/>
        <end position="209"/>
    </location>
</feature>
<gene>
    <name evidence="4" type="ORF">HDA36_004028</name>
</gene>
<evidence type="ECO:0000313" key="4">
    <source>
        <dbReference type="EMBL" id="MBB5433944.1"/>
    </source>
</evidence>
<dbReference type="CDD" id="cd00060">
    <property type="entry name" value="FHA"/>
    <property type="match status" value="1"/>
</dbReference>
<feature type="compositionally biased region" description="Basic and acidic residues" evidence="2">
    <location>
        <begin position="50"/>
        <end position="60"/>
    </location>
</feature>
<proteinExistence type="predicted"/>
<name>A0A7W8VFG4_9ACTN</name>
<reference evidence="4 5" key="1">
    <citation type="submission" date="2020-08" db="EMBL/GenBank/DDBJ databases">
        <title>Sequencing the genomes of 1000 actinobacteria strains.</title>
        <authorList>
            <person name="Klenk H.-P."/>
        </authorList>
    </citation>
    <scope>NUCLEOTIDE SEQUENCE [LARGE SCALE GENOMIC DNA]</scope>
    <source>
        <strain evidence="4 5">DSM 44551</strain>
    </source>
</reference>
<keyword evidence="5" id="KW-1185">Reference proteome</keyword>
<dbReference type="EMBL" id="JACHDB010000001">
    <property type="protein sequence ID" value="MBB5433944.1"/>
    <property type="molecule type" value="Genomic_DNA"/>
</dbReference>
<dbReference type="PROSITE" id="PS50006">
    <property type="entry name" value="FHA_DOMAIN"/>
    <property type="match status" value="1"/>
</dbReference>
<evidence type="ECO:0000259" key="3">
    <source>
        <dbReference type="PROSITE" id="PS50006"/>
    </source>
</evidence>
<dbReference type="PANTHER" id="PTHR23308">
    <property type="entry name" value="NUCLEAR INHIBITOR OF PROTEIN PHOSPHATASE-1"/>
    <property type="match status" value="1"/>
</dbReference>
<comment type="caution">
    <text evidence="4">The sequence shown here is derived from an EMBL/GenBank/DDBJ whole genome shotgun (WGS) entry which is preliminary data.</text>
</comment>
<evidence type="ECO:0000256" key="2">
    <source>
        <dbReference type="SAM" id="MobiDB-lite"/>
    </source>
</evidence>
<feature type="region of interest" description="Disordered" evidence="2">
    <location>
        <begin position="23"/>
        <end position="104"/>
    </location>
</feature>
<dbReference type="SUPFAM" id="SSF49879">
    <property type="entry name" value="SMAD/FHA domain"/>
    <property type="match status" value="1"/>
</dbReference>
<dbReference type="Proteomes" id="UP000572635">
    <property type="component" value="Unassembled WGS sequence"/>
</dbReference>
<protein>
    <recommendedName>
        <fullName evidence="3">FHA domain-containing protein</fullName>
    </recommendedName>
</protein>
<dbReference type="InterPro" id="IPR000253">
    <property type="entry name" value="FHA_dom"/>
</dbReference>
<dbReference type="RefSeq" id="WP_184394141.1">
    <property type="nucleotide sequence ID" value="NZ_BAAAJD010000040.1"/>
</dbReference>
<dbReference type="InterPro" id="IPR008984">
    <property type="entry name" value="SMAD_FHA_dom_sf"/>
</dbReference>